<feature type="compositionally biased region" description="Basic and acidic residues" evidence="1">
    <location>
        <begin position="54"/>
        <end position="64"/>
    </location>
</feature>
<accession>A0A6G0IQN1</accession>
<dbReference type="PANTHER" id="PTHR47331">
    <property type="entry name" value="PHD-TYPE DOMAIN-CONTAINING PROTEIN"/>
    <property type="match status" value="1"/>
</dbReference>
<dbReference type="Proteomes" id="UP000424527">
    <property type="component" value="Unassembled WGS sequence"/>
</dbReference>
<comment type="caution">
    <text evidence="2">The sequence shown here is derived from an EMBL/GenBank/DDBJ whole genome shotgun (WGS) entry which is preliminary data.</text>
</comment>
<reference evidence="2 3" key="1">
    <citation type="submission" date="2019-07" db="EMBL/GenBank/DDBJ databases">
        <title>Chromosome genome assembly for large yellow croaker.</title>
        <authorList>
            <person name="Xiao S."/>
        </authorList>
    </citation>
    <scope>NUCLEOTIDE SEQUENCE [LARGE SCALE GENOMIC DNA]</scope>
    <source>
        <strain evidence="2">JMULYC20181020</strain>
        <tissue evidence="2">Muscle</tissue>
    </source>
</reference>
<proteinExistence type="predicted"/>
<dbReference type="EMBL" id="REGW02000008">
    <property type="protein sequence ID" value="KAE8293637.1"/>
    <property type="molecule type" value="Genomic_DNA"/>
</dbReference>
<evidence type="ECO:0000313" key="2">
    <source>
        <dbReference type="EMBL" id="KAE8293637.1"/>
    </source>
</evidence>
<evidence type="ECO:0008006" key="4">
    <source>
        <dbReference type="Google" id="ProtNLM"/>
    </source>
</evidence>
<dbReference type="AlphaFoldDB" id="A0A6G0IQN1"/>
<dbReference type="PANTHER" id="PTHR47331:SF5">
    <property type="entry name" value="RIBONUCLEASE H"/>
    <property type="match status" value="1"/>
</dbReference>
<feature type="region of interest" description="Disordered" evidence="1">
    <location>
        <begin position="54"/>
        <end position="74"/>
    </location>
</feature>
<feature type="region of interest" description="Disordered" evidence="1">
    <location>
        <begin position="1"/>
        <end position="23"/>
    </location>
</feature>
<name>A0A6G0IQN1_LARCR</name>
<evidence type="ECO:0000313" key="3">
    <source>
        <dbReference type="Proteomes" id="UP000424527"/>
    </source>
</evidence>
<keyword evidence="3" id="KW-1185">Reference proteome</keyword>
<sequence>MTDYCGKMPNPESEDVVPRPPRQKVVPSYLLDYDFPEGSPESDPYVVDEEWEQRLKETQNDRYHPPSQAPDPSTRWQQLSQENATLRHQASQVPELIAALKEMKQANNLRQQVDNLSAKCTLKAPCKTCNRKYLLVLHEVNERAEVETPETTTAGSCLVNTTSRVLYVDRPTYNCKVLLKISKVTIRKGNRSLEAYAVLDDGSEQTILLYAAAKKLGLKGKPEDLALRTVRQELQVLHGETVSFTISPVDDPKKQFRIQDAFTAKQLGLAEHTHPTATLQKKYRHLAGLPLPTLNRVHPVLLIGSDCIHLITPIEPIRLGPPGGPAAVRTLLGWTLQGPAQDMKLSLDASQCLLTSTLSSLDLISQVEKLWQMDVLPYRSEKLATRFRQDHEAIHLLQQQTIRVNWWMQAML</sequence>
<organism evidence="2 3">
    <name type="scientific">Larimichthys crocea</name>
    <name type="common">Large yellow croaker</name>
    <name type="synonym">Pseudosciaena crocea</name>
    <dbReference type="NCBI Taxonomy" id="215358"/>
    <lineage>
        <taxon>Eukaryota</taxon>
        <taxon>Metazoa</taxon>
        <taxon>Chordata</taxon>
        <taxon>Craniata</taxon>
        <taxon>Vertebrata</taxon>
        <taxon>Euteleostomi</taxon>
        <taxon>Actinopterygii</taxon>
        <taxon>Neopterygii</taxon>
        <taxon>Teleostei</taxon>
        <taxon>Neoteleostei</taxon>
        <taxon>Acanthomorphata</taxon>
        <taxon>Eupercaria</taxon>
        <taxon>Sciaenidae</taxon>
        <taxon>Larimichthys</taxon>
    </lineage>
</organism>
<gene>
    <name evidence="2" type="ORF">D5F01_LYC08749</name>
</gene>
<evidence type="ECO:0000256" key="1">
    <source>
        <dbReference type="SAM" id="MobiDB-lite"/>
    </source>
</evidence>
<protein>
    <recommendedName>
        <fullName evidence="4">Peptidase aspartic putative domain-containing protein</fullName>
    </recommendedName>
</protein>